<sequence length="424" mass="47287">MVQTGFASVALIAILIGKCHGFASPTSTHTRSQQMTISSRMLLLARSNDSVDDSAASISRETNTKTKNPREGSLAAATKLLGQVPYGETSRQYRRDVFRYNDWVAHRSSSSRIVNNLQSMFFSGVVRQLRPQMMAVASVAVLVLTWNWIVTNSASLPLPIPSNINIELPVLALPTLPFTLSSPALGLLLVFRTNAAYARWMCGRDAWSRILVHGKNLVRMASVFSSDVDAVEELSKAVWLYCRSVMNKLSSPDEDELIYKEQVSRIYHDSPIATKVLSSRDRTTSAWKEVSTQLHSLSVDEPKSLLETDKSIIVLMECTSMCEQIYSSPVPLIYTRHTARCLSLWALLLPFALYSAFSSVGEFWGVLPASAIMSFFLFGVDELAMQLEEPFSILPMQVYCDELWEANVLLVGKEQNSAEDDSRY</sequence>
<evidence type="ECO:0000256" key="3">
    <source>
        <dbReference type="ARBA" id="ARBA00022475"/>
    </source>
</evidence>
<evidence type="ECO:0000256" key="6">
    <source>
        <dbReference type="ARBA" id="ARBA00023065"/>
    </source>
</evidence>
<dbReference type="EMBL" id="JALLBG020000143">
    <property type="protein sequence ID" value="KAL3762051.1"/>
    <property type="molecule type" value="Genomic_DNA"/>
</dbReference>
<proteinExistence type="predicted"/>
<comment type="subcellular location">
    <subcellularLocation>
        <location evidence="1">Cell membrane</location>
        <topology evidence="1">Multi-pass membrane protein</topology>
    </subcellularLocation>
</comment>
<keyword evidence="5 8" id="KW-1133">Transmembrane helix</keyword>
<feature type="transmembrane region" description="Helical" evidence="8">
    <location>
        <begin position="170"/>
        <end position="191"/>
    </location>
</feature>
<evidence type="ECO:0000256" key="5">
    <source>
        <dbReference type="ARBA" id="ARBA00022989"/>
    </source>
</evidence>
<evidence type="ECO:0000256" key="9">
    <source>
        <dbReference type="SAM" id="SignalP"/>
    </source>
</evidence>
<dbReference type="AlphaFoldDB" id="A0ABD3MJ97"/>
<keyword evidence="7 8" id="KW-0472">Membrane</keyword>
<comment type="caution">
    <text evidence="10">The sequence shown here is derived from an EMBL/GenBank/DDBJ whole genome shotgun (WGS) entry which is preliminary data.</text>
</comment>
<evidence type="ECO:0000256" key="4">
    <source>
        <dbReference type="ARBA" id="ARBA00022692"/>
    </source>
</evidence>
<dbReference type="Pfam" id="PF25539">
    <property type="entry name" value="Bestrophin_2"/>
    <property type="match status" value="1"/>
</dbReference>
<feature type="transmembrane region" description="Helical" evidence="8">
    <location>
        <begin position="133"/>
        <end position="150"/>
    </location>
</feature>
<evidence type="ECO:0000256" key="7">
    <source>
        <dbReference type="ARBA" id="ARBA00023136"/>
    </source>
</evidence>
<organism evidence="10 11">
    <name type="scientific">Discostella pseudostelligera</name>
    <dbReference type="NCBI Taxonomy" id="259834"/>
    <lineage>
        <taxon>Eukaryota</taxon>
        <taxon>Sar</taxon>
        <taxon>Stramenopiles</taxon>
        <taxon>Ochrophyta</taxon>
        <taxon>Bacillariophyta</taxon>
        <taxon>Coscinodiscophyceae</taxon>
        <taxon>Thalassiosirophycidae</taxon>
        <taxon>Stephanodiscales</taxon>
        <taxon>Stephanodiscaceae</taxon>
        <taxon>Discostella</taxon>
    </lineage>
</organism>
<reference evidence="10 11" key="1">
    <citation type="submission" date="2024-10" db="EMBL/GenBank/DDBJ databases">
        <title>Updated reference genomes for cyclostephanoid diatoms.</title>
        <authorList>
            <person name="Roberts W.R."/>
            <person name="Alverson A.J."/>
        </authorList>
    </citation>
    <scope>NUCLEOTIDE SEQUENCE [LARGE SCALE GENOMIC DNA]</scope>
    <source>
        <strain evidence="10 11">AJA232-27</strain>
    </source>
</reference>
<evidence type="ECO:0000313" key="10">
    <source>
        <dbReference type="EMBL" id="KAL3762051.1"/>
    </source>
</evidence>
<keyword evidence="3" id="KW-1003">Cell membrane</keyword>
<evidence type="ECO:0000313" key="11">
    <source>
        <dbReference type="Proteomes" id="UP001530293"/>
    </source>
</evidence>
<name>A0ABD3MJ97_9STRA</name>
<feature type="signal peptide" evidence="9">
    <location>
        <begin position="1"/>
        <end position="21"/>
    </location>
</feature>
<gene>
    <name evidence="10" type="ORF">ACHAWU_002147</name>
</gene>
<feature type="chain" id="PRO_5044869163" evidence="9">
    <location>
        <begin position="22"/>
        <end position="424"/>
    </location>
</feature>
<protein>
    <submittedName>
        <fullName evidence="10">Uncharacterized protein</fullName>
    </submittedName>
</protein>
<keyword evidence="9" id="KW-0732">Signal</keyword>
<feature type="transmembrane region" description="Helical" evidence="8">
    <location>
        <begin position="341"/>
        <end position="357"/>
    </location>
</feature>
<dbReference type="GO" id="GO:0006811">
    <property type="term" value="P:monoatomic ion transport"/>
    <property type="evidence" value="ECO:0007669"/>
    <property type="project" value="UniProtKB-KW"/>
</dbReference>
<keyword evidence="2" id="KW-0813">Transport</keyword>
<dbReference type="PANTHER" id="PTHR33281">
    <property type="entry name" value="UPF0187 PROTEIN YNEE"/>
    <property type="match status" value="1"/>
</dbReference>
<keyword evidence="4 8" id="KW-0812">Transmembrane</keyword>
<accession>A0ABD3MJ97</accession>
<evidence type="ECO:0000256" key="1">
    <source>
        <dbReference type="ARBA" id="ARBA00004651"/>
    </source>
</evidence>
<keyword evidence="11" id="KW-1185">Reference proteome</keyword>
<dbReference type="InterPro" id="IPR044669">
    <property type="entry name" value="YneE/VCCN1/2-like"/>
</dbReference>
<evidence type="ECO:0000256" key="8">
    <source>
        <dbReference type="SAM" id="Phobius"/>
    </source>
</evidence>
<keyword evidence="6" id="KW-0406">Ion transport</keyword>
<evidence type="ECO:0000256" key="2">
    <source>
        <dbReference type="ARBA" id="ARBA00022448"/>
    </source>
</evidence>
<dbReference type="Proteomes" id="UP001530293">
    <property type="component" value="Unassembled WGS sequence"/>
</dbReference>
<dbReference type="GO" id="GO:0005886">
    <property type="term" value="C:plasma membrane"/>
    <property type="evidence" value="ECO:0007669"/>
    <property type="project" value="UniProtKB-SubCell"/>
</dbReference>
<dbReference type="PANTHER" id="PTHR33281:SF19">
    <property type="entry name" value="VOLTAGE-DEPENDENT ANION CHANNEL-FORMING PROTEIN YNEE"/>
    <property type="match status" value="1"/>
</dbReference>